<dbReference type="PANTHER" id="PTHR31717">
    <property type="entry name" value="ZINC FINGER PROTEIN CONSTANS-LIKE 10"/>
    <property type="match status" value="1"/>
</dbReference>
<dbReference type="GO" id="GO:0008270">
    <property type="term" value="F:zinc ion binding"/>
    <property type="evidence" value="ECO:0007669"/>
    <property type="project" value="UniProtKB-KW"/>
</dbReference>
<dbReference type="InterPro" id="IPR049808">
    <property type="entry name" value="CONSTANS-like_Bbox1"/>
</dbReference>
<keyword evidence="1" id="KW-0479">Metal-binding</keyword>
<gene>
    <name evidence="5" type="ORF">DCAR_0310958</name>
</gene>
<reference evidence="5" key="1">
    <citation type="journal article" date="2016" name="Nat. Genet.">
        <title>A high-quality carrot genome assembly provides new insights into carotenoid accumulation and asterid genome evolution.</title>
        <authorList>
            <person name="Iorizzo M."/>
            <person name="Ellison S."/>
            <person name="Senalik D."/>
            <person name="Zeng P."/>
            <person name="Satapoomin P."/>
            <person name="Huang J."/>
            <person name="Bowman M."/>
            <person name="Iovene M."/>
            <person name="Sanseverino W."/>
            <person name="Cavagnaro P."/>
            <person name="Yildiz M."/>
            <person name="Macko-Podgorni A."/>
            <person name="Moranska E."/>
            <person name="Grzebelus E."/>
            <person name="Grzebelus D."/>
            <person name="Ashrafi H."/>
            <person name="Zheng Z."/>
            <person name="Cheng S."/>
            <person name="Spooner D."/>
            <person name="Van Deynze A."/>
            <person name="Simon P."/>
        </authorList>
    </citation>
    <scope>NUCLEOTIDE SEQUENCE</scope>
    <source>
        <tissue evidence="5">Leaf</tissue>
    </source>
</reference>
<dbReference type="PANTHER" id="PTHR31717:SF60">
    <property type="entry name" value="B-BOX TYPE ZINC FINGER FAMILY PROTEIN"/>
    <property type="match status" value="1"/>
</dbReference>
<dbReference type="KEGG" id="dcr:108211874"/>
<accession>A0A166AAI8</accession>
<evidence type="ECO:0000256" key="2">
    <source>
        <dbReference type="ARBA" id="ARBA00022771"/>
    </source>
</evidence>
<proteinExistence type="predicted"/>
<feature type="compositionally biased region" description="Low complexity" evidence="4">
    <location>
        <begin position="130"/>
        <end position="140"/>
    </location>
</feature>
<evidence type="ECO:0000313" key="6">
    <source>
        <dbReference type="Proteomes" id="UP000077755"/>
    </source>
</evidence>
<feature type="region of interest" description="Disordered" evidence="4">
    <location>
        <begin position="88"/>
        <end position="108"/>
    </location>
</feature>
<dbReference type="CDD" id="cd19821">
    <property type="entry name" value="Bbox1_BBX-like"/>
    <property type="match status" value="1"/>
</dbReference>
<organism evidence="5 6">
    <name type="scientific">Daucus carota subsp. sativus</name>
    <name type="common">Carrot</name>
    <dbReference type="NCBI Taxonomy" id="79200"/>
    <lineage>
        <taxon>Eukaryota</taxon>
        <taxon>Viridiplantae</taxon>
        <taxon>Streptophyta</taxon>
        <taxon>Embryophyta</taxon>
        <taxon>Tracheophyta</taxon>
        <taxon>Spermatophyta</taxon>
        <taxon>Magnoliopsida</taxon>
        <taxon>eudicotyledons</taxon>
        <taxon>Gunneridae</taxon>
        <taxon>Pentapetalae</taxon>
        <taxon>asterids</taxon>
        <taxon>campanulids</taxon>
        <taxon>Apiales</taxon>
        <taxon>Apiaceae</taxon>
        <taxon>Apioideae</taxon>
        <taxon>Scandiceae</taxon>
        <taxon>Daucinae</taxon>
        <taxon>Daucus</taxon>
        <taxon>Daucus sect. Daucus</taxon>
    </lineage>
</organism>
<protein>
    <submittedName>
        <fullName evidence="5">Uncharacterized protein</fullName>
    </submittedName>
</protein>
<dbReference type="InterPro" id="IPR000315">
    <property type="entry name" value="Znf_B-box"/>
</dbReference>
<feature type="region of interest" description="Disordered" evidence="4">
    <location>
        <begin position="130"/>
        <end position="149"/>
    </location>
</feature>
<dbReference type="AlphaFoldDB" id="A0A166AAI8"/>
<evidence type="ECO:0000256" key="1">
    <source>
        <dbReference type="ARBA" id="ARBA00022723"/>
    </source>
</evidence>
<keyword evidence="3" id="KW-0862">Zinc</keyword>
<evidence type="ECO:0000313" key="5">
    <source>
        <dbReference type="EMBL" id="WOG91708.1"/>
    </source>
</evidence>
<keyword evidence="2" id="KW-0863">Zinc-finger</keyword>
<sequence length="249" mass="27498">MSKCELCKSSARVYCESDEARLCWSCDAKVHSANFLVARHVRNLLCHSCQAPTAWNGSGEKLGRTISLCERCVVAGCVKFAEKVEREGERDGSSESGTDFDSSEEDDDENILDKKVLDSCNQVVPLASSTSLLPPVSSSSSEDRSRIDMNVSLKRSPDFAVDLNSKDDVDSSCIAGEENSHSSSLRPFKFRKLEVNETGRPQGTSTGLRISERARRIRRLGDVTESIRGVGAYECVEFDLNECPFDQHE</sequence>
<dbReference type="OMA" id="ESCFTIP"/>
<dbReference type="OrthoDB" id="153872at2759"/>
<dbReference type="Pfam" id="PF00643">
    <property type="entry name" value="zf-B_box"/>
    <property type="match status" value="1"/>
</dbReference>
<name>A0A166AAI8_DAUCS</name>
<dbReference type="PROSITE" id="PS50119">
    <property type="entry name" value="ZF_BBOX"/>
    <property type="match status" value="1"/>
</dbReference>
<dbReference type="SMART" id="SM00336">
    <property type="entry name" value="BBOX"/>
    <property type="match status" value="1"/>
</dbReference>
<keyword evidence="6" id="KW-1185">Reference proteome</keyword>
<dbReference type="Proteomes" id="UP000077755">
    <property type="component" value="Chromosome 3"/>
</dbReference>
<evidence type="ECO:0000256" key="3">
    <source>
        <dbReference type="ARBA" id="ARBA00022833"/>
    </source>
</evidence>
<reference evidence="5" key="2">
    <citation type="submission" date="2022-03" db="EMBL/GenBank/DDBJ databases">
        <title>Draft title - Genomic analysis of global carrot germplasm unveils the trajectory of domestication and the origin of high carotenoid orange carrot.</title>
        <authorList>
            <person name="Iorizzo M."/>
            <person name="Ellison S."/>
            <person name="Senalik D."/>
            <person name="Macko-Podgorni A."/>
            <person name="Grzebelus D."/>
            <person name="Bostan H."/>
            <person name="Rolling W."/>
            <person name="Curaba J."/>
            <person name="Simon P."/>
        </authorList>
    </citation>
    <scope>NUCLEOTIDE SEQUENCE</scope>
    <source>
        <tissue evidence="5">Leaf</tissue>
    </source>
</reference>
<dbReference type="EMBL" id="CP093345">
    <property type="protein sequence ID" value="WOG91708.1"/>
    <property type="molecule type" value="Genomic_DNA"/>
</dbReference>
<dbReference type="Gramene" id="KZN00950">
    <property type="protein sequence ID" value="KZN00950"/>
    <property type="gene ID" value="DCAR_009704"/>
</dbReference>
<evidence type="ECO:0000256" key="4">
    <source>
        <dbReference type="SAM" id="MobiDB-lite"/>
    </source>
</evidence>